<accession>A0ABW2YPI0</accession>
<name>A0ABW2YPI0_9GAMM</name>
<feature type="chain" id="PRO_5046911801" evidence="1">
    <location>
        <begin position="17"/>
        <end position="150"/>
    </location>
</feature>
<protein>
    <submittedName>
        <fullName evidence="2">Uncharacterized protein</fullName>
    </submittedName>
</protein>
<sequence>MATALVAALSTVSAAAAESGAVVPVLWESPGCRHEKLGPLVVQTGERVSEITQDERVPTVRYQRAVVRLADAAAAKGANAVVLRQHQAVYFTRLGRKSQDPVFIKLDGAAIRLPADASHCMLVAADVAELERRARTGKPVNVSSRHAYGE</sequence>
<feature type="signal peptide" evidence="1">
    <location>
        <begin position="1"/>
        <end position="16"/>
    </location>
</feature>
<keyword evidence="1" id="KW-0732">Signal</keyword>
<evidence type="ECO:0000313" key="2">
    <source>
        <dbReference type="EMBL" id="MFD0739078.1"/>
    </source>
</evidence>
<evidence type="ECO:0000313" key="3">
    <source>
        <dbReference type="Proteomes" id="UP001597090"/>
    </source>
</evidence>
<dbReference type="Proteomes" id="UP001597090">
    <property type="component" value="Unassembled WGS sequence"/>
</dbReference>
<keyword evidence="3" id="KW-1185">Reference proteome</keyword>
<evidence type="ECO:0000256" key="1">
    <source>
        <dbReference type="SAM" id="SignalP"/>
    </source>
</evidence>
<dbReference type="RefSeq" id="WP_386812091.1">
    <property type="nucleotide sequence ID" value="NZ_JBHTIH010000003.1"/>
</dbReference>
<gene>
    <name evidence="2" type="ORF">ACFQZQ_07270</name>
</gene>
<organism evidence="2 3">
    <name type="scientific">Lysobacter koreensis</name>
    <dbReference type="NCBI Taxonomy" id="266122"/>
    <lineage>
        <taxon>Bacteria</taxon>
        <taxon>Pseudomonadati</taxon>
        <taxon>Pseudomonadota</taxon>
        <taxon>Gammaproteobacteria</taxon>
        <taxon>Lysobacterales</taxon>
        <taxon>Lysobacteraceae</taxon>
        <taxon>Lysobacter</taxon>
    </lineage>
</organism>
<reference evidence="3" key="1">
    <citation type="journal article" date="2019" name="Int. J. Syst. Evol. Microbiol.">
        <title>The Global Catalogue of Microorganisms (GCM) 10K type strain sequencing project: providing services to taxonomists for standard genome sequencing and annotation.</title>
        <authorList>
            <consortium name="The Broad Institute Genomics Platform"/>
            <consortium name="The Broad Institute Genome Sequencing Center for Infectious Disease"/>
            <person name="Wu L."/>
            <person name="Ma J."/>
        </authorList>
    </citation>
    <scope>NUCLEOTIDE SEQUENCE [LARGE SCALE GENOMIC DNA]</scope>
    <source>
        <strain evidence="3">CCUG 55491</strain>
    </source>
</reference>
<dbReference type="EMBL" id="JBHTIH010000003">
    <property type="protein sequence ID" value="MFD0739078.1"/>
    <property type="molecule type" value="Genomic_DNA"/>
</dbReference>
<proteinExistence type="predicted"/>
<comment type="caution">
    <text evidence="2">The sequence shown here is derived from an EMBL/GenBank/DDBJ whole genome shotgun (WGS) entry which is preliminary data.</text>
</comment>